<sequence length="107" mass="12408">MSLGADEDVVALFKKAHHEAQQRGGAVFVVRRDGHGTHRAQESSEERKGKQLRPGDEFQIFRVEGIADQRRIKVTRVVRRDDDRAVPRDFILPVYRQSVVECKIYRH</sequence>
<reference evidence="2" key="1">
    <citation type="submission" date="2019-08" db="EMBL/GenBank/DDBJ databases">
        <authorList>
            <person name="Kucharzyk K."/>
            <person name="Murdoch R.W."/>
            <person name="Higgins S."/>
            <person name="Loffler F."/>
        </authorList>
    </citation>
    <scope>NUCLEOTIDE SEQUENCE</scope>
</reference>
<accession>A0A645IU56</accession>
<evidence type="ECO:0000313" key="2">
    <source>
        <dbReference type="EMBL" id="MPN54948.1"/>
    </source>
</evidence>
<feature type="region of interest" description="Disordered" evidence="1">
    <location>
        <begin position="33"/>
        <end position="52"/>
    </location>
</feature>
<evidence type="ECO:0000256" key="1">
    <source>
        <dbReference type="SAM" id="MobiDB-lite"/>
    </source>
</evidence>
<protein>
    <submittedName>
        <fullName evidence="2">Uncharacterized protein</fullName>
    </submittedName>
</protein>
<organism evidence="2">
    <name type="scientific">bioreactor metagenome</name>
    <dbReference type="NCBI Taxonomy" id="1076179"/>
    <lineage>
        <taxon>unclassified sequences</taxon>
        <taxon>metagenomes</taxon>
        <taxon>ecological metagenomes</taxon>
    </lineage>
</organism>
<dbReference type="AlphaFoldDB" id="A0A645IU56"/>
<comment type="caution">
    <text evidence="2">The sequence shown here is derived from an EMBL/GenBank/DDBJ whole genome shotgun (WGS) entry which is preliminary data.</text>
</comment>
<dbReference type="EMBL" id="VSSQ01123680">
    <property type="protein sequence ID" value="MPN54948.1"/>
    <property type="molecule type" value="Genomic_DNA"/>
</dbReference>
<gene>
    <name evidence="2" type="ORF">SDC9_202627</name>
</gene>
<name>A0A645IU56_9ZZZZ</name>
<proteinExistence type="predicted"/>